<evidence type="ECO:0000313" key="3">
    <source>
        <dbReference type="Proteomes" id="UP000316603"/>
    </source>
</evidence>
<name>A0A561TQN5_9ACTN</name>
<reference evidence="2 3" key="1">
    <citation type="submission" date="2019-06" db="EMBL/GenBank/DDBJ databases">
        <title>Sequencing the genomes of 1000 actinobacteria strains.</title>
        <authorList>
            <person name="Klenk H.-P."/>
        </authorList>
    </citation>
    <scope>NUCLEOTIDE SEQUENCE [LARGE SCALE GENOMIC DNA]</scope>
    <source>
        <strain evidence="2 3">DSM 41695</strain>
    </source>
</reference>
<accession>A0A561TQN5</accession>
<feature type="domain" description="Acyl-CoA thioesterase-like C-terminal" evidence="1">
    <location>
        <begin position="7"/>
        <end position="84"/>
    </location>
</feature>
<dbReference type="AlphaFoldDB" id="A0A561TQN5"/>
<keyword evidence="3" id="KW-1185">Reference proteome</keyword>
<dbReference type="RefSeq" id="WP_308439679.1">
    <property type="nucleotide sequence ID" value="NZ_BNCE01000010.1"/>
</dbReference>
<dbReference type="Pfam" id="PF20789">
    <property type="entry name" value="4HBT_3C"/>
    <property type="match status" value="1"/>
</dbReference>
<comment type="caution">
    <text evidence="2">The sequence shown here is derived from an EMBL/GenBank/DDBJ whole genome shotgun (WGS) entry which is preliminary data.</text>
</comment>
<dbReference type="EMBL" id="VIWV01000001">
    <property type="protein sequence ID" value="TWF89414.1"/>
    <property type="molecule type" value="Genomic_DNA"/>
</dbReference>
<dbReference type="Proteomes" id="UP000316603">
    <property type="component" value="Unassembled WGS sequence"/>
</dbReference>
<dbReference type="InterPro" id="IPR049450">
    <property type="entry name" value="ACOT8-like_C"/>
</dbReference>
<organism evidence="2 3">
    <name type="scientific">Streptomyces capillispiralis</name>
    <dbReference type="NCBI Taxonomy" id="68182"/>
    <lineage>
        <taxon>Bacteria</taxon>
        <taxon>Bacillati</taxon>
        <taxon>Actinomycetota</taxon>
        <taxon>Actinomycetes</taxon>
        <taxon>Kitasatosporales</taxon>
        <taxon>Streptomycetaceae</taxon>
        <taxon>Streptomyces</taxon>
    </lineage>
</organism>
<evidence type="ECO:0000259" key="1">
    <source>
        <dbReference type="Pfam" id="PF20789"/>
    </source>
</evidence>
<evidence type="ECO:0000313" key="2">
    <source>
        <dbReference type="EMBL" id="TWF89414.1"/>
    </source>
</evidence>
<sequence length="109" mass="11589">MRALTTHFAVTTLADALPPALYARRRIPRPVPTAEPSTHFTDALDDGAPRGWALVRIRTEHAGGGWAVDDSAVWSSGLRLPATGRRARVVRARRNPGAPAQSAAGTVNS</sequence>
<dbReference type="InterPro" id="IPR042171">
    <property type="entry name" value="Acyl-CoA_hotdog"/>
</dbReference>
<dbReference type="Gene3D" id="2.40.160.210">
    <property type="entry name" value="Acyl-CoA thioesterase, double hotdog domain"/>
    <property type="match status" value="1"/>
</dbReference>
<protein>
    <recommendedName>
        <fullName evidence="1">Acyl-CoA thioesterase-like C-terminal domain-containing protein</fullName>
    </recommendedName>
</protein>
<proteinExistence type="predicted"/>
<gene>
    <name evidence="2" type="ORF">FHX78_116456</name>
</gene>